<gene>
    <name evidence="1" type="ORF">CCMP2556_LOCUS21301</name>
</gene>
<comment type="caution">
    <text evidence="1">The sequence shown here is derived from an EMBL/GenBank/DDBJ whole genome shotgun (WGS) entry which is preliminary data.</text>
</comment>
<evidence type="ECO:0000313" key="1">
    <source>
        <dbReference type="EMBL" id="CAK9039155.1"/>
    </source>
</evidence>
<organism evidence="1 2">
    <name type="scientific">Durusdinium trenchii</name>
    <dbReference type="NCBI Taxonomy" id="1381693"/>
    <lineage>
        <taxon>Eukaryota</taxon>
        <taxon>Sar</taxon>
        <taxon>Alveolata</taxon>
        <taxon>Dinophyceae</taxon>
        <taxon>Suessiales</taxon>
        <taxon>Symbiodiniaceae</taxon>
        <taxon>Durusdinium</taxon>
    </lineage>
</organism>
<dbReference type="EMBL" id="CAXAMN010012847">
    <property type="protein sequence ID" value="CAK9039155.1"/>
    <property type="molecule type" value="Genomic_DNA"/>
</dbReference>
<accession>A0ABP0LLR2</accession>
<sequence length="280" mass="30844">MDLGKMGRCDGNVFKHMNFVLDELWNQGVYQHQLLFLVDPEIWEVEKSGGLAWRSGWTSPDRWQRSLCAQKRPSLAARPVGASVFIKTGDSMVPLSGKWKSPAGWSFDIYDSAKVQRALTDRPHEVSLDSGDLSMNFSGALRLGALRPALLPPGAAPAGSALVLQVALLNDGQVAWRRGAEICQAGGNASMGFTGFCLKNWEMSTSCEEVLVGELVELYITIPLPAEQDVNGLQQSKFSLCDLSKKPFGIVMSFHFYFERIRSPVSLAIKMESGRRLLSC</sequence>
<protein>
    <submittedName>
        <fullName evidence="1">Uncharacterized protein</fullName>
    </submittedName>
</protein>
<evidence type="ECO:0000313" key="2">
    <source>
        <dbReference type="Proteomes" id="UP001642484"/>
    </source>
</evidence>
<dbReference type="Proteomes" id="UP001642484">
    <property type="component" value="Unassembled WGS sequence"/>
</dbReference>
<reference evidence="1 2" key="1">
    <citation type="submission" date="2024-02" db="EMBL/GenBank/DDBJ databases">
        <authorList>
            <person name="Chen Y."/>
            <person name="Shah S."/>
            <person name="Dougan E. K."/>
            <person name="Thang M."/>
            <person name="Chan C."/>
        </authorList>
    </citation>
    <scope>NUCLEOTIDE SEQUENCE [LARGE SCALE GENOMIC DNA]</scope>
</reference>
<keyword evidence="2" id="KW-1185">Reference proteome</keyword>
<proteinExistence type="predicted"/>
<name>A0ABP0LLR2_9DINO</name>